<dbReference type="EMBL" id="KQ996479">
    <property type="protein sequence ID" value="KZV44887.1"/>
    <property type="molecule type" value="Genomic_DNA"/>
</dbReference>
<organism evidence="2 3">
    <name type="scientific">Dorcoceras hygrometricum</name>
    <dbReference type="NCBI Taxonomy" id="472368"/>
    <lineage>
        <taxon>Eukaryota</taxon>
        <taxon>Viridiplantae</taxon>
        <taxon>Streptophyta</taxon>
        <taxon>Embryophyta</taxon>
        <taxon>Tracheophyta</taxon>
        <taxon>Spermatophyta</taxon>
        <taxon>Magnoliopsida</taxon>
        <taxon>eudicotyledons</taxon>
        <taxon>Gunneridae</taxon>
        <taxon>Pentapetalae</taxon>
        <taxon>asterids</taxon>
        <taxon>lamiids</taxon>
        <taxon>Lamiales</taxon>
        <taxon>Gesneriaceae</taxon>
        <taxon>Didymocarpoideae</taxon>
        <taxon>Trichosporeae</taxon>
        <taxon>Loxocarpinae</taxon>
        <taxon>Dorcoceras</taxon>
    </lineage>
</organism>
<proteinExistence type="predicted"/>
<dbReference type="Proteomes" id="UP000250235">
    <property type="component" value="Unassembled WGS sequence"/>
</dbReference>
<evidence type="ECO:0000313" key="3">
    <source>
        <dbReference type="Proteomes" id="UP000250235"/>
    </source>
</evidence>
<feature type="compositionally biased region" description="Polar residues" evidence="1">
    <location>
        <begin position="75"/>
        <end position="97"/>
    </location>
</feature>
<name>A0A2Z7CG89_9LAMI</name>
<evidence type="ECO:0000313" key="2">
    <source>
        <dbReference type="EMBL" id="KZV44887.1"/>
    </source>
</evidence>
<reference evidence="2 3" key="1">
    <citation type="journal article" date="2015" name="Proc. Natl. Acad. Sci. U.S.A.">
        <title>The resurrection genome of Boea hygrometrica: A blueprint for survival of dehydration.</title>
        <authorList>
            <person name="Xiao L."/>
            <person name="Yang G."/>
            <person name="Zhang L."/>
            <person name="Yang X."/>
            <person name="Zhao S."/>
            <person name="Ji Z."/>
            <person name="Zhou Q."/>
            <person name="Hu M."/>
            <person name="Wang Y."/>
            <person name="Chen M."/>
            <person name="Xu Y."/>
            <person name="Jin H."/>
            <person name="Xiao X."/>
            <person name="Hu G."/>
            <person name="Bao F."/>
            <person name="Hu Y."/>
            <person name="Wan P."/>
            <person name="Li L."/>
            <person name="Deng X."/>
            <person name="Kuang T."/>
            <person name="Xiang C."/>
            <person name="Zhu J.K."/>
            <person name="Oliver M.J."/>
            <person name="He Y."/>
        </authorList>
    </citation>
    <scope>NUCLEOTIDE SEQUENCE [LARGE SCALE GENOMIC DNA]</scope>
    <source>
        <strain evidence="3">cv. XS01</strain>
    </source>
</reference>
<gene>
    <name evidence="2" type="ORF">F511_31001</name>
</gene>
<feature type="compositionally biased region" description="Basic and acidic residues" evidence="1">
    <location>
        <begin position="424"/>
        <end position="449"/>
    </location>
</feature>
<evidence type="ECO:0000256" key="1">
    <source>
        <dbReference type="SAM" id="MobiDB-lite"/>
    </source>
</evidence>
<dbReference type="AlphaFoldDB" id="A0A2Z7CG89"/>
<feature type="region of interest" description="Disordered" evidence="1">
    <location>
        <begin position="421"/>
        <end position="449"/>
    </location>
</feature>
<accession>A0A2Z7CG89</accession>
<protein>
    <submittedName>
        <fullName evidence="2">Uncharacterized protein</fullName>
    </submittedName>
</protein>
<feature type="region of interest" description="Disordered" evidence="1">
    <location>
        <begin position="22"/>
        <end position="164"/>
    </location>
</feature>
<feature type="compositionally biased region" description="Basic residues" evidence="1">
    <location>
        <begin position="104"/>
        <end position="116"/>
    </location>
</feature>
<sequence>MKLRPQKVLTSKLVQTYIKKKLEIEPAGESSNHNEDTASNTEGGESQGAQPVERAKAVNKKKMTTAEEPRKKKQNISTQPVEARSKTTPADSSSQLDLDSRPHGDKRKQGGTKMKKRVESSHSDSNISLPITHLVRRKRTQRPQTQQRSTGERDDPQHGSIPAVPIQGAGFLLKKTKLLAQDSMSKQTVNKMPRWVVFITMEIRGVRPSWILWIQMIMNQVVLRMNQNIQLRIARTFRTYMVSGINWETQFLPKIAPIDKGKKTMEVVARLHSVEEHCQLVLRSAWDNVSAETNIFDEWLHFCKETEEVSELLERRSLILYKLYELEVEKLYDEHLANFKLDVPSVNHDYLCIRRLNKELKEIATLHRAQRALVGLPIMDPEATFVGLVFNQPPVLALEFSSQAEQEQEADHASIQLTVQQDSEALKSQEHQAHENEPQDQADEHQALEDEHQAQCEHNYLDVQQEQQGSGGNPTPIADPSVHIVDIAINTGTHSFLDEHGTDHQDPSPSNLCMVTFTPDNEEDTQLSFLESSEYSHASSQRMFISTPLTVSSQFQAR</sequence>
<feature type="compositionally biased region" description="Polar residues" evidence="1">
    <location>
        <begin position="37"/>
        <end position="49"/>
    </location>
</feature>
<keyword evidence="3" id="KW-1185">Reference proteome</keyword>